<gene>
    <name evidence="1" type="ORF">CCMA1212_009150</name>
</gene>
<evidence type="ECO:0000313" key="2">
    <source>
        <dbReference type="Proteomes" id="UP001642720"/>
    </source>
</evidence>
<evidence type="ECO:0000313" key="1">
    <source>
        <dbReference type="EMBL" id="TFA98992.1"/>
    </source>
</evidence>
<dbReference type="EMBL" id="PPTA01000016">
    <property type="protein sequence ID" value="TFA98992.1"/>
    <property type="molecule type" value="Genomic_DNA"/>
</dbReference>
<reference evidence="1 2" key="1">
    <citation type="submission" date="2018-01" db="EMBL/GenBank/DDBJ databases">
        <title>Genome characterization of the sugarcane-associated fungus Trichoderma ghanense CCMA-1212 and their application in lignocelulose bioconversion.</title>
        <authorList>
            <person name="Steindorff A.S."/>
            <person name="Mendes T.D."/>
            <person name="Vilela E.S.D."/>
            <person name="Rodrigues D.S."/>
            <person name="Formighieri E.F."/>
            <person name="Melo I.S."/>
            <person name="Favaro L.C.L."/>
        </authorList>
    </citation>
    <scope>NUCLEOTIDE SEQUENCE [LARGE SCALE GENOMIC DNA]</scope>
    <source>
        <strain evidence="1 2">CCMA-1212</strain>
    </source>
</reference>
<name>A0ABY2GVP8_9HYPO</name>
<sequence>MRTWFLPNRPNDCHHMNGNEYERRPLTQFRVFEITAAAREACALHACSDQRANDETRRVQNQKKPKLCCCNGLSPQLIEESAIVTKPNLPSTPVLDSRWAATTRTPTVFNRASAFGRARACPIESSAQDGGEPVEHGTVQPKRQTFAERSDVSFTLTPVTCKNASPPAARWWSLAGPERAMYYEGKLATLDGLQAKCMGHDALFARQLSSLGVLFVEDGRRA</sequence>
<accession>A0ABY2GVP8</accession>
<proteinExistence type="predicted"/>
<organism evidence="1 2">
    <name type="scientific">Trichoderma ghanense</name>
    <dbReference type="NCBI Taxonomy" id="65468"/>
    <lineage>
        <taxon>Eukaryota</taxon>
        <taxon>Fungi</taxon>
        <taxon>Dikarya</taxon>
        <taxon>Ascomycota</taxon>
        <taxon>Pezizomycotina</taxon>
        <taxon>Sordariomycetes</taxon>
        <taxon>Hypocreomycetidae</taxon>
        <taxon>Hypocreales</taxon>
        <taxon>Hypocreaceae</taxon>
        <taxon>Trichoderma</taxon>
    </lineage>
</organism>
<keyword evidence="2" id="KW-1185">Reference proteome</keyword>
<dbReference type="RefSeq" id="XP_073555194.1">
    <property type="nucleotide sequence ID" value="XM_073706248.1"/>
</dbReference>
<dbReference type="GeneID" id="300580698"/>
<protein>
    <submittedName>
        <fullName evidence="1">Uncharacterized protein</fullName>
    </submittedName>
</protein>
<comment type="caution">
    <text evidence="1">The sequence shown here is derived from an EMBL/GenBank/DDBJ whole genome shotgun (WGS) entry which is preliminary data.</text>
</comment>
<dbReference type="Proteomes" id="UP001642720">
    <property type="component" value="Unassembled WGS sequence"/>
</dbReference>